<protein>
    <submittedName>
        <fullName evidence="1">Uncharacterized protein</fullName>
    </submittedName>
</protein>
<reference evidence="1 2" key="1">
    <citation type="submission" date="2019-07" db="EMBL/GenBank/DDBJ databases">
        <title>Complete Genome Sequence of Leptotrichia trevisanii Strain JMUB3870.</title>
        <authorList>
            <person name="Watanabe S."/>
            <person name="Cui L."/>
        </authorList>
    </citation>
    <scope>NUCLEOTIDE SEQUENCE [LARGE SCALE GENOMIC DNA]</scope>
    <source>
        <strain evidence="1 2">JMUB3870</strain>
    </source>
</reference>
<evidence type="ECO:0000313" key="2">
    <source>
        <dbReference type="Proteomes" id="UP000422644"/>
    </source>
</evidence>
<name>A0A510K0R2_9FUSO</name>
<gene>
    <name evidence="1" type="ORF">JMUB3870_1346</name>
</gene>
<accession>A0A510K0R2</accession>
<proteinExistence type="predicted"/>
<evidence type="ECO:0000313" key="1">
    <source>
        <dbReference type="EMBL" id="BBM45228.1"/>
    </source>
</evidence>
<dbReference type="EMBL" id="AP019831">
    <property type="protein sequence ID" value="BBM45228.1"/>
    <property type="molecule type" value="Genomic_DNA"/>
</dbReference>
<keyword evidence="2" id="KW-1185">Reference proteome</keyword>
<organism evidence="1 2">
    <name type="scientific">Leptotrichia trevisanii</name>
    <dbReference type="NCBI Taxonomy" id="109328"/>
    <lineage>
        <taxon>Bacteria</taxon>
        <taxon>Fusobacteriati</taxon>
        <taxon>Fusobacteriota</taxon>
        <taxon>Fusobacteriia</taxon>
        <taxon>Fusobacteriales</taxon>
        <taxon>Leptotrichiaceae</taxon>
        <taxon>Leptotrichia</taxon>
    </lineage>
</organism>
<dbReference type="Proteomes" id="UP000422644">
    <property type="component" value="Chromosome"/>
</dbReference>
<sequence>MKEIRKGFEKGLSEEDVELYVKVNMTARQWKKLEICLKEIKIMSIFENI</sequence>
<dbReference type="AlphaFoldDB" id="A0A510K0R2"/>